<accession>A0A7I8BLS3</accession>
<reference evidence="1 2" key="1">
    <citation type="journal article" date="2020" name="Genes (Basel)">
        <title>Genomic Comparison of Insect Gut Symbionts from Divergent Burkholderia Subclades.</title>
        <authorList>
            <person name="Takeshita K."/>
            <person name="Kikuchi Y."/>
        </authorList>
    </citation>
    <scope>NUCLEOTIDE SEQUENCE [LARGE SCALE GENOMIC DNA]</scope>
    <source>
        <strain evidence="1 2">PGU16</strain>
    </source>
</reference>
<gene>
    <name evidence="1" type="ORF">PPGU16_27410</name>
</gene>
<organism evidence="1 2">
    <name type="scientific">Paraburkholderia largidicola</name>
    <dbReference type="NCBI Taxonomy" id="3014751"/>
    <lineage>
        <taxon>Bacteria</taxon>
        <taxon>Pseudomonadati</taxon>
        <taxon>Pseudomonadota</taxon>
        <taxon>Betaproteobacteria</taxon>
        <taxon>Burkholderiales</taxon>
        <taxon>Burkholderiaceae</taxon>
        <taxon>Paraburkholderia</taxon>
    </lineage>
</organism>
<dbReference type="EMBL" id="AP023174">
    <property type="protein sequence ID" value="BCF89674.1"/>
    <property type="molecule type" value="Genomic_DNA"/>
</dbReference>
<dbReference type="KEGG" id="plad:PPGU16_27410"/>
<keyword evidence="2" id="KW-1185">Reference proteome</keyword>
<proteinExistence type="predicted"/>
<dbReference type="AlphaFoldDB" id="A0A7I8BLS3"/>
<name>A0A7I8BLS3_9BURK</name>
<dbReference type="Proteomes" id="UP000510888">
    <property type="component" value="Chromosome 1"/>
</dbReference>
<evidence type="ECO:0000313" key="2">
    <source>
        <dbReference type="Proteomes" id="UP000510888"/>
    </source>
</evidence>
<evidence type="ECO:0000313" key="1">
    <source>
        <dbReference type="EMBL" id="BCF89674.1"/>
    </source>
</evidence>
<protein>
    <submittedName>
        <fullName evidence="1">Uncharacterized protein</fullName>
    </submittedName>
</protein>
<sequence length="91" mass="10526">MWSTWAYTQFATWAAEECLARVAVVREREAGEAHRKRAGNERESRGCRLKCKTLWGPSGRNKDWRCEPLSFAYFSLRRQRKVGAAPHRGNA</sequence>